<name>A0A1N6PTF9_9SPIO</name>
<evidence type="ECO:0000259" key="17">
    <source>
        <dbReference type="PROSITE" id="PS50110"/>
    </source>
</evidence>
<dbReference type="SMART" id="SM00388">
    <property type="entry name" value="HisKA"/>
    <property type="match status" value="1"/>
</dbReference>
<dbReference type="PANTHER" id="PTHR45339:SF1">
    <property type="entry name" value="HYBRID SIGNAL TRANSDUCTION HISTIDINE KINASE J"/>
    <property type="match status" value="1"/>
</dbReference>
<keyword evidence="11 15" id="KW-1133">Transmembrane helix</keyword>
<keyword evidence="19" id="KW-1185">Reference proteome</keyword>
<dbReference type="OrthoDB" id="6192248at2"/>
<feature type="domain" description="Response regulatory" evidence="17">
    <location>
        <begin position="465"/>
        <end position="585"/>
    </location>
</feature>
<accession>A0A1N6PTF9</accession>
<gene>
    <name evidence="18" type="ORF">SAMN05920897_103130</name>
</gene>
<evidence type="ECO:0000256" key="6">
    <source>
        <dbReference type="ARBA" id="ARBA00022679"/>
    </source>
</evidence>
<dbReference type="EMBL" id="FTMS01000003">
    <property type="protein sequence ID" value="SIQ07634.1"/>
    <property type="molecule type" value="Genomic_DNA"/>
</dbReference>
<dbReference type="EC" id="2.7.13.3" evidence="3"/>
<dbReference type="InterPro" id="IPR004358">
    <property type="entry name" value="Sig_transdc_His_kin-like_C"/>
</dbReference>
<dbReference type="Gene3D" id="3.30.565.10">
    <property type="entry name" value="Histidine kinase-like ATPase, C-terminal domain"/>
    <property type="match status" value="1"/>
</dbReference>
<proteinExistence type="predicted"/>
<dbReference type="Pfam" id="PF00072">
    <property type="entry name" value="Response_reg"/>
    <property type="match status" value="2"/>
</dbReference>
<evidence type="ECO:0000256" key="13">
    <source>
        <dbReference type="ARBA" id="ARBA00023136"/>
    </source>
</evidence>
<keyword evidence="7 15" id="KW-0812">Transmembrane</keyword>
<dbReference type="PRINTS" id="PR00344">
    <property type="entry name" value="BCTRLSENSOR"/>
</dbReference>
<dbReference type="Pfam" id="PF02518">
    <property type="entry name" value="HATPase_c"/>
    <property type="match status" value="1"/>
</dbReference>
<evidence type="ECO:0000256" key="5">
    <source>
        <dbReference type="ARBA" id="ARBA00022553"/>
    </source>
</evidence>
<dbReference type="SUPFAM" id="SSF47384">
    <property type="entry name" value="Homodimeric domain of signal transducing histidine kinase"/>
    <property type="match status" value="1"/>
</dbReference>
<keyword evidence="4" id="KW-1003">Cell membrane</keyword>
<dbReference type="GO" id="GO:0005524">
    <property type="term" value="F:ATP binding"/>
    <property type="evidence" value="ECO:0007669"/>
    <property type="project" value="UniProtKB-KW"/>
</dbReference>
<keyword evidence="9" id="KW-0418">Kinase</keyword>
<keyword evidence="10" id="KW-0067">ATP-binding</keyword>
<dbReference type="RefSeq" id="WP_076487905.1">
    <property type="nucleotide sequence ID" value="NZ_FTMS01000003.1"/>
</dbReference>
<evidence type="ECO:0000256" key="2">
    <source>
        <dbReference type="ARBA" id="ARBA00004651"/>
    </source>
</evidence>
<dbReference type="InterPro" id="IPR036890">
    <property type="entry name" value="HATPase_C_sf"/>
</dbReference>
<dbReference type="InterPro" id="IPR003594">
    <property type="entry name" value="HATPase_dom"/>
</dbReference>
<keyword evidence="12" id="KW-0902">Two-component regulatory system</keyword>
<keyword evidence="6" id="KW-0808">Transferase</keyword>
<evidence type="ECO:0000313" key="18">
    <source>
        <dbReference type="EMBL" id="SIQ07634.1"/>
    </source>
</evidence>
<feature type="transmembrane region" description="Helical" evidence="15">
    <location>
        <begin position="12"/>
        <end position="30"/>
    </location>
</feature>
<dbReference type="Gene3D" id="3.40.50.2300">
    <property type="match status" value="2"/>
</dbReference>
<dbReference type="GO" id="GO:0000155">
    <property type="term" value="F:phosphorelay sensor kinase activity"/>
    <property type="evidence" value="ECO:0007669"/>
    <property type="project" value="InterPro"/>
</dbReference>
<evidence type="ECO:0000256" key="9">
    <source>
        <dbReference type="ARBA" id="ARBA00022777"/>
    </source>
</evidence>
<dbReference type="InterPro" id="IPR011006">
    <property type="entry name" value="CheY-like_superfamily"/>
</dbReference>
<dbReference type="CDD" id="cd00082">
    <property type="entry name" value="HisKA"/>
    <property type="match status" value="1"/>
</dbReference>
<dbReference type="Proteomes" id="UP000186400">
    <property type="component" value="Unassembled WGS sequence"/>
</dbReference>
<evidence type="ECO:0000256" key="15">
    <source>
        <dbReference type="SAM" id="Phobius"/>
    </source>
</evidence>
<feature type="transmembrane region" description="Helical" evidence="15">
    <location>
        <begin position="178"/>
        <end position="197"/>
    </location>
</feature>
<comment type="catalytic activity">
    <reaction evidence="1">
        <text>ATP + protein L-histidine = ADP + protein N-phospho-L-histidine.</text>
        <dbReference type="EC" id="2.7.13.3"/>
    </reaction>
</comment>
<keyword evidence="5 14" id="KW-0597">Phosphoprotein</keyword>
<evidence type="ECO:0000256" key="10">
    <source>
        <dbReference type="ARBA" id="ARBA00022840"/>
    </source>
</evidence>
<evidence type="ECO:0000256" key="1">
    <source>
        <dbReference type="ARBA" id="ARBA00000085"/>
    </source>
</evidence>
<feature type="domain" description="Histidine kinase" evidence="16">
    <location>
        <begin position="228"/>
        <end position="449"/>
    </location>
</feature>
<dbReference type="SUPFAM" id="SSF52172">
    <property type="entry name" value="CheY-like"/>
    <property type="match status" value="2"/>
</dbReference>
<dbReference type="FunFam" id="3.30.565.10:FF:000010">
    <property type="entry name" value="Sensor histidine kinase RcsC"/>
    <property type="match status" value="1"/>
</dbReference>
<organism evidence="18 19">
    <name type="scientific">Alkalispirochaeta americana</name>
    <dbReference type="NCBI Taxonomy" id="159291"/>
    <lineage>
        <taxon>Bacteria</taxon>
        <taxon>Pseudomonadati</taxon>
        <taxon>Spirochaetota</taxon>
        <taxon>Spirochaetia</taxon>
        <taxon>Spirochaetales</taxon>
        <taxon>Spirochaetaceae</taxon>
        <taxon>Alkalispirochaeta</taxon>
    </lineage>
</organism>
<dbReference type="GO" id="GO:0005886">
    <property type="term" value="C:plasma membrane"/>
    <property type="evidence" value="ECO:0007669"/>
    <property type="project" value="UniProtKB-SubCell"/>
</dbReference>
<sequence length="746" mass="83336">MKHKSIATKNLLVLVLSFLPFIAGIGYSIYRSPERSFFSEAINMAGSQRMRTMLIANYAQQLHSSATAEEHPEVQHSLASILEEEISIYRQFARALRYGDRALQLAPNHLPEIRDYLIGMEDQVGSYIQSTILLLQEPGEEKYLRRITDAAMALKDEFHLVTGLYQQGNDTMIARQRVIDLALVIFAFFITFLGIILTGKIKRAEMDLQIAREQAEAASTAKSEFLANMSHEIRTPLNGVIGFTDLLKNTPLSPVQQQYVSSANVSGHTLLGIINDILDFSKIEAGMLELETVKTDMIELLENSVDIVKLAAGKKNLEVLLNIDLTMPRFALVDPVRLKQILANLLGNAVKFTKEGEVELKVGFQKMDHGRGQIFFSVRDTGIGISDTQQEKLFKAFSQADSSTTRTFGGTGLGLIISQMIAGKMGSTITVKSTPDVGTTFSFDICTAVEDGEPLDATRIQQVKRCLIIDDNANNRLILEHMLEQWHIETDSCDNGLEALERLETSPPFDVIICDYNMPHIDGLETIRRIREKLELSATKQPIILLHSSSEDPEMYKACDELGVRYRLSKPVKSSDLFSYLRNLHEPEREISEQTQQVSGATQETQITESVRIVIAEDVSMNMLLIKRIIERIMPRAEIFEAANGLEAVELYKTKGPDLVLMDVQMPELDGLGATRRIRQIEAATGLHVPIIALTAGALKEEKEKCFAAGVDDFLSKPVESGKTHDALRLHLSPRKDYHPDLDDSM</sequence>
<dbReference type="Pfam" id="PF00512">
    <property type="entry name" value="HisKA"/>
    <property type="match status" value="1"/>
</dbReference>
<dbReference type="SMART" id="SM00387">
    <property type="entry name" value="HATPase_c"/>
    <property type="match status" value="1"/>
</dbReference>
<evidence type="ECO:0000256" key="12">
    <source>
        <dbReference type="ARBA" id="ARBA00023012"/>
    </source>
</evidence>
<dbReference type="PROSITE" id="PS50109">
    <property type="entry name" value="HIS_KIN"/>
    <property type="match status" value="1"/>
</dbReference>
<evidence type="ECO:0000256" key="14">
    <source>
        <dbReference type="PROSITE-ProRule" id="PRU00169"/>
    </source>
</evidence>
<dbReference type="PROSITE" id="PS50110">
    <property type="entry name" value="RESPONSE_REGULATORY"/>
    <property type="match status" value="2"/>
</dbReference>
<dbReference type="Pfam" id="PF13675">
    <property type="entry name" value="PilJ"/>
    <property type="match status" value="1"/>
</dbReference>
<dbReference type="Gene3D" id="1.10.287.130">
    <property type="match status" value="1"/>
</dbReference>
<protein>
    <recommendedName>
        <fullName evidence="3">histidine kinase</fullName>
        <ecNumber evidence="3">2.7.13.3</ecNumber>
    </recommendedName>
</protein>
<keyword evidence="13 15" id="KW-0472">Membrane</keyword>
<evidence type="ECO:0000256" key="3">
    <source>
        <dbReference type="ARBA" id="ARBA00012438"/>
    </source>
</evidence>
<feature type="domain" description="Response regulatory" evidence="17">
    <location>
        <begin position="612"/>
        <end position="732"/>
    </location>
</feature>
<feature type="modified residue" description="4-aspartylphosphate" evidence="14">
    <location>
        <position position="515"/>
    </location>
</feature>
<dbReference type="InterPro" id="IPR001789">
    <property type="entry name" value="Sig_transdc_resp-reg_receiver"/>
</dbReference>
<dbReference type="AlphaFoldDB" id="A0A1N6PTF9"/>
<dbReference type="PANTHER" id="PTHR45339">
    <property type="entry name" value="HYBRID SIGNAL TRANSDUCTION HISTIDINE KINASE J"/>
    <property type="match status" value="1"/>
</dbReference>
<keyword evidence="8" id="KW-0547">Nucleotide-binding</keyword>
<evidence type="ECO:0000256" key="4">
    <source>
        <dbReference type="ARBA" id="ARBA00022475"/>
    </source>
</evidence>
<comment type="subcellular location">
    <subcellularLocation>
        <location evidence="2">Cell membrane</location>
        <topology evidence="2">Multi-pass membrane protein</topology>
    </subcellularLocation>
</comment>
<dbReference type="FunFam" id="1.10.287.130:FF:000003">
    <property type="entry name" value="Histidine kinase"/>
    <property type="match status" value="1"/>
</dbReference>
<evidence type="ECO:0000256" key="11">
    <source>
        <dbReference type="ARBA" id="ARBA00022989"/>
    </source>
</evidence>
<evidence type="ECO:0000256" key="7">
    <source>
        <dbReference type="ARBA" id="ARBA00022692"/>
    </source>
</evidence>
<dbReference type="STRING" id="159291.SAMN05920897_103130"/>
<dbReference type="CDD" id="cd16922">
    <property type="entry name" value="HATPase_EvgS-ArcB-TorS-like"/>
    <property type="match status" value="1"/>
</dbReference>
<evidence type="ECO:0000259" key="16">
    <source>
        <dbReference type="PROSITE" id="PS50109"/>
    </source>
</evidence>
<dbReference type="SMART" id="SM00448">
    <property type="entry name" value="REC"/>
    <property type="match status" value="2"/>
</dbReference>
<dbReference type="SUPFAM" id="SSF55874">
    <property type="entry name" value="ATPase domain of HSP90 chaperone/DNA topoisomerase II/histidine kinase"/>
    <property type="match status" value="1"/>
</dbReference>
<dbReference type="InterPro" id="IPR003661">
    <property type="entry name" value="HisK_dim/P_dom"/>
</dbReference>
<reference evidence="18 19" key="1">
    <citation type="submission" date="2017-01" db="EMBL/GenBank/DDBJ databases">
        <authorList>
            <person name="Mah S.A."/>
            <person name="Swanson W.J."/>
            <person name="Moy G.W."/>
            <person name="Vacquier V.D."/>
        </authorList>
    </citation>
    <scope>NUCLEOTIDE SEQUENCE [LARGE SCALE GENOMIC DNA]</scope>
    <source>
        <strain evidence="18 19">ASpG1</strain>
    </source>
</reference>
<dbReference type="CDD" id="cd17546">
    <property type="entry name" value="REC_hyHK_CKI1_RcsC-like"/>
    <property type="match status" value="2"/>
</dbReference>
<feature type="modified residue" description="4-aspartylphosphate" evidence="14">
    <location>
        <position position="663"/>
    </location>
</feature>
<evidence type="ECO:0000313" key="19">
    <source>
        <dbReference type="Proteomes" id="UP000186400"/>
    </source>
</evidence>
<dbReference type="InterPro" id="IPR005467">
    <property type="entry name" value="His_kinase_dom"/>
</dbReference>
<dbReference type="InterPro" id="IPR036097">
    <property type="entry name" value="HisK_dim/P_sf"/>
</dbReference>
<dbReference type="InterPro" id="IPR029095">
    <property type="entry name" value="NarX-like_N"/>
</dbReference>
<evidence type="ECO:0000256" key="8">
    <source>
        <dbReference type="ARBA" id="ARBA00022741"/>
    </source>
</evidence>